<proteinExistence type="predicted"/>
<dbReference type="GO" id="GO:0005829">
    <property type="term" value="C:cytosol"/>
    <property type="evidence" value="ECO:0007669"/>
    <property type="project" value="TreeGrafter"/>
</dbReference>
<accession>A0A3B1DPU0</accession>
<dbReference type="InterPro" id="IPR036412">
    <property type="entry name" value="HAD-like_sf"/>
</dbReference>
<dbReference type="PANTHER" id="PTHR43434">
    <property type="entry name" value="PHOSPHOGLYCOLATE PHOSPHATASE"/>
    <property type="match status" value="1"/>
</dbReference>
<gene>
    <name evidence="1" type="ORF">MNBD_PLANCTO03-337</name>
</gene>
<dbReference type="AlphaFoldDB" id="A0A3B1DPU0"/>
<organism evidence="1">
    <name type="scientific">hydrothermal vent metagenome</name>
    <dbReference type="NCBI Taxonomy" id="652676"/>
    <lineage>
        <taxon>unclassified sequences</taxon>
        <taxon>metagenomes</taxon>
        <taxon>ecological metagenomes</taxon>
    </lineage>
</organism>
<dbReference type="PANTHER" id="PTHR43434:SF1">
    <property type="entry name" value="PHOSPHOGLYCOLATE PHOSPHATASE"/>
    <property type="match status" value="1"/>
</dbReference>
<dbReference type="GO" id="GO:0006281">
    <property type="term" value="P:DNA repair"/>
    <property type="evidence" value="ECO:0007669"/>
    <property type="project" value="TreeGrafter"/>
</dbReference>
<dbReference type="Gene3D" id="1.10.150.240">
    <property type="entry name" value="Putative phosphatase, domain 2"/>
    <property type="match status" value="1"/>
</dbReference>
<dbReference type="GO" id="GO:0008967">
    <property type="term" value="F:phosphoglycolate phosphatase activity"/>
    <property type="evidence" value="ECO:0007669"/>
    <property type="project" value="TreeGrafter"/>
</dbReference>
<dbReference type="Gene3D" id="3.40.50.1000">
    <property type="entry name" value="HAD superfamily/HAD-like"/>
    <property type="match status" value="1"/>
</dbReference>
<reference evidence="1" key="1">
    <citation type="submission" date="2018-06" db="EMBL/GenBank/DDBJ databases">
        <authorList>
            <person name="Zhirakovskaya E."/>
        </authorList>
    </citation>
    <scope>NUCLEOTIDE SEQUENCE</scope>
</reference>
<dbReference type="EMBL" id="UOGK01000128">
    <property type="protein sequence ID" value="VAX38134.1"/>
    <property type="molecule type" value="Genomic_DNA"/>
</dbReference>
<sequence>MLVLFDIDATLLTTDGVGIRAMVEVGRQLHTPGFSADGVEFAGRLDPLILADLLAANAIDPTPEAIAALRLGYGEALAARLAPGGVSRLLPGVAELVESLAAEPERVTLGLLTGNFSETGTLKLQAAGLDPQQFPIRVWGDDSPHDPPARDHLPGVALERVSTAWGRRAQGEEVVIIGDTPHDIACARAHGCRVLAVATGKFSVAELAHADETLETLDNVEAVLQWLMQ</sequence>
<dbReference type="InterPro" id="IPR023214">
    <property type="entry name" value="HAD_sf"/>
</dbReference>
<name>A0A3B1DPU0_9ZZZZ</name>
<dbReference type="SUPFAM" id="SSF56784">
    <property type="entry name" value="HAD-like"/>
    <property type="match status" value="1"/>
</dbReference>
<dbReference type="Pfam" id="PF13242">
    <property type="entry name" value="Hydrolase_like"/>
    <property type="match status" value="1"/>
</dbReference>
<evidence type="ECO:0008006" key="2">
    <source>
        <dbReference type="Google" id="ProtNLM"/>
    </source>
</evidence>
<dbReference type="InterPro" id="IPR050155">
    <property type="entry name" value="HAD-like_hydrolase_sf"/>
</dbReference>
<dbReference type="InterPro" id="IPR023198">
    <property type="entry name" value="PGP-like_dom2"/>
</dbReference>
<protein>
    <recommendedName>
        <fullName evidence="2">Hydrolase, haloacid dehalogenase-like family</fullName>
    </recommendedName>
</protein>
<evidence type="ECO:0000313" key="1">
    <source>
        <dbReference type="EMBL" id="VAX38134.1"/>
    </source>
</evidence>